<evidence type="ECO:0000313" key="6">
    <source>
        <dbReference type="Proteomes" id="UP000184383"/>
    </source>
</evidence>
<organism evidence="5 6">
    <name type="scientific">Aspergillus wentii DTO 134E9</name>
    <dbReference type="NCBI Taxonomy" id="1073089"/>
    <lineage>
        <taxon>Eukaryota</taxon>
        <taxon>Fungi</taxon>
        <taxon>Dikarya</taxon>
        <taxon>Ascomycota</taxon>
        <taxon>Pezizomycotina</taxon>
        <taxon>Eurotiomycetes</taxon>
        <taxon>Eurotiomycetidae</taxon>
        <taxon>Eurotiales</taxon>
        <taxon>Aspergillaceae</taxon>
        <taxon>Aspergillus</taxon>
        <taxon>Aspergillus subgen. Cremei</taxon>
    </lineage>
</organism>
<dbReference type="OrthoDB" id="2161780at2759"/>
<dbReference type="VEuPathDB" id="FungiDB:ASPWEDRAFT_747212"/>
<dbReference type="PANTHER" id="PTHR42735:SF4">
    <property type="entry name" value="PYRIDOXAL PHOSPHATE-DEPENDENT DECARBOXYLASE FAMILY PROTEIN"/>
    <property type="match status" value="1"/>
</dbReference>
<evidence type="ECO:0008006" key="7">
    <source>
        <dbReference type="Google" id="ProtNLM"/>
    </source>
</evidence>
<gene>
    <name evidence="5" type="ORF">ASPWEDRAFT_747212</name>
</gene>
<dbReference type="AlphaFoldDB" id="A0A1L9R8T1"/>
<protein>
    <recommendedName>
        <fullName evidence="7">Pyridoxal-dependent decarboxylase domain protein</fullName>
    </recommendedName>
</protein>
<dbReference type="InterPro" id="IPR002129">
    <property type="entry name" value="PyrdxlP-dep_de-COase"/>
</dbReference>
<dbReference type="RefSeq" id="XP_040685007.1">
    <property type="nucleotide sequence ID" value="XM_040839507.1"/>
</dbReference>
<dbReference type="STRING" id="1073089.A0A1L9R8T1"/>
<dbReference type="PANTHER" id="PTHR42735">
    <property type="match status" value="1"/>
</dbReference>
<accession>A0A1L9R8T1</accession>
<proteinExistence type="predicted"/>
<dbReference type="Gene3D" id="3.40.640.10">
    <property type="entry name" value="Type I PLP-dependent aspartate aminotransferase-like (Major domain)"/>
    <property type="match status" value="1"/>
</dbReference>
<evidence type="ECO:0000256" key="2">
    <source>
        <dbReference type="ARBA" id="ARBA00022898"/>
    </source>
</evidence>
<dbReference type="GO" id="GO:0019752">
    <property type="term" value="P:carboxylic acid metabolic process"/>
    <property type="evidence" value="ECO:0007669"/>
    <property type="project" value="InterPro"/>
</dbReference>
<reference evidence="6" key="1">
    <citation type="journal article" date="2017" name="Genome Biol.">
        <title>Comparative genomics reveals high biological diversity and specific adaptations in the industrially and medically important fungal genus Aspergillus.</title>
        <authorList>
            <person name="de Vries R.P."/>
            <person name="Riley R."/>
            <person name="Wiebenga A."/>
            <person name="Aguilar-Osorio G."/>
            <person name="Amillis S."/>
            <person name="Uchima C.A."/>
            <person name="Anderluh G."/>
            <person name="Asadollahi M."/>
            <person name="Askin M."/>
            <person name="Barry K."/>
            <person name="Battaglia E."/>
            <person name="Bayram O."/>
            <person name="Benocci T."/>
            <person name="Braus-Stromeyer S.A."/>
            <person name="Caldana C."/>
            <person name="Canovas D."/>
            <person name="Cerqueira G.C."/>
            <person name="Chen F."/>
            <person name="Chen W."/>
            <person name="Choi C."/>
            <person name="Clum A."/>
            <person name="Dos Santos R.A."/>
            <person name="Damasio A.R."/>
            <person name="Diallinas G."/>
            <person name="Emri T."/>
            <person name="Fekete E."/>
            <person name="Flipphi M."/>
            <person name="Freyberg S."/>
            <person name="Gallo A."/>
            <person name="Gournas C."/>
            <person name="Habgood R."/>
            <person name="Hainaut M."/>
            <person name="Harispe M.L."/>
            <person name="Henrissat B."/>
            <person name="Hilden K.S."/>
            <person name="Hope R."/>
            <person name="Hossain A."/>
            <person name="Karabika E."/>
            <person name="Karaffa L."/>
            <person name="Karanyi Z."/>
            <person name="Krasevec N."/>
            <person name="Kuo A."/>
            <person name="Kusch H."/>
            <person name="LaButti K."/>
            <person name="Lagendijk E.L."/>
            <person name="Lapidus A."/>
            <person name="Levasseur A."/>
            <person name="Lindquist E."/>
            <person name="Lipzen A."/>
            <person name="Logrieco A.F."/>
            <person name="MacCabe A."/>
            <person name="Maekelae M.R."/>
            <person name="Malavazi I."/>
            <person name="Melin P."/>
            <person name="Meyer V."/>
            <person name="Mielnichuk N."/>
            <person name="Miskei M."/>
            <person name="Molnar A.P."/>
            <person name="Mule G."/>
            <person name="Ngan C.Y."/>
            <person name="Orejas M."/>
            <person name="Orosz E."/>
            <person name="Ouedraogo J.P."/>
            <person name="Overkamp K.M."/>
            <person name="Park H.-S."/>
            <person name="Perrone G."/>
            <person name="Piumi F."/>
            <person name="Punt P.J."/>
            <person name="Ram A.F."/>
            <person name="Ramon A."/>
            <person name="Rauscher S."/>
            <person name="Record E."/>
            <person name="Riano-Pachon D.M."/>
            <person name="Robert V."/>
            <person name="Roehrig J."/>
            <person name="Ruller R."/>
            <person name="Salamov A."/>
            <person name="Salih N.S."/>
            <person name="Samson R.A."/>
            <person name="Sandor E."/>
            <person name="Sanguinetti M."/>
            <person name="Schuetze T."/>
            <person name="Sepcic K."/>
            <person name="Shelest E."/>
            <person name="Sherlock G."/>
            <person name="Sophianopoulou V."/>
            <person name="Squina F.M."/>
            <person name="Sun H."/>
            <person name="Susca A."/>
            <person name="Todd R.B."/>
            <person name="Tsang A."/>
            <person name="Unkles S.E."/>
            <person name="van de Wiele N."/>
            <person name="van Rossen-Uffink D."/>
            <person name="Oliveira J.V."/>
            <person name="Vesth T.C."/>
            <person name="Visser J."/>
            <person name="Yu J.-H."/>
            <person name="Zhou M."/>
            <person name="Andersen M.R."/>
            <person name="Archer D.B."/>
            <person name="Baker S.E."/>
            <person name="Benoit I."/>
            <person name="Brakhage A.A."/>
            <person name="Braus G.H."/>
            <person name="Fischer R."/>
            <person name="Frisvad J.C."/>
            <person name="Goldman G.H."/>
            <person name="Houbraken J."/>
            <person name="Oakley B."/>
            <person name="Pocsi I."/>
            <person name="Scazzocchio C."/>
            <person name="Seiboth B."/>
            <person name="vanKuyk P.A."/>
            <person name="Wortman J."/>
            <person name="Dyer P.S."/>
            <person name="Grigoriev I.V."/>
        </authorList>
    </citation>
    <scope>NUCLEOTIDE SEQUENCE [LARGE SCALE GENOMIC DNA]</scope>
    <source>
        <strain evidence="6">DTO 134E9</strain>
    </source>
</reference>
<evidence type="ECO:0000256" key="3">
    <source>
        <dbReference type="ARBA" id="ARBA00023239"/>
    </source>
</evidence>
<sequence>MSFEGTKQFNVINSYFIGPKAANLPDFRANINTILDELLEARMDYWPADNHRKFIPKDVRTSEEFRRVRDNVSDAVRKVAALMGKHSVPFWSPRYQGHMCTDLTMPSMLGYFMTMIYNPNNVALEASPITTVAELKVGQQLCELFGYNIKDEPLPWGHITCDGTVANLESIWVARNLKFYPLALKWAIEKGKLQFIKDEFKVHPCSSDLKNPNEKELFVKMDNWTLLNLRPETVLGLPEALGKEFGISTPFLESALEEYNIQTGGRGPLEEYHKLPKEMKEMKYLLGTTRHYSWPKGLAIAGIGSGNLTEIEVDLNAHINIKKLDEQLHTYAKKKIPVYAVVAIIGSTEEGAVDRLSQIVKIRKTLQEKYGMSFLIHADAAWGGYFSTMIDKEHPELIGKETKYRNFKKGPVPALTLKKDTEEDLFALKDADSITVDPHKAGYVPYPAGSLVYRDGRMRHLVTWSSPYLSQGSSENIGVYGVEGSKPGAAAMSTWLSNKTIGLDPHGYGMLLGEAAFTSARTVVHGVEQETPIYNKDFICVPFNRLRCEKDDGKPFSSPEFEEERNWIREHILGKENGEIMKNNDAMERLRELGSDLNINAFALNWYYEDGTLNTDLEEANYLMKRVVDRLSIISADTDPSQIPLYLTSTKFEPKLYGKCAQNFMSRLGVKPCKQDLFVLRNVVMSPFPTQQNFIGELMECFEEVVRDEVKNCRKRNSKDAHDAKFIIRGTKQVYLDLQTSFHTATLRQQLIVAADLLGNLKAHYDSLVDDKPEETMILEAAEKIDLKAMIGDLSTAQFKVKVYSKENPASFKEGEVKLTKIVKSRPLNTLNRDTDYPENNTPFYLYGVKNEPEEVLGGEQQEPPEAHVSHILLKAPNIALSANGVTFDPPLDSDTKNELPNGLILTLSKYPEAAMQPFPSSNKDLPPSFFFRSNRKYDVKVWKDPKAAEAEGPGLLKDLENPDNGPMYEGKMTLGLDVDVDAAGPNLDKIDADKKLDCTKWQKELDSIGNVLNGNHVDSRH</sequence>
<evidence type="ECO:0000256" key="4">
    <source>
        <dbReference type="PIRSR" id="PIRSR602129-50"/>
    </source>
</evidence>
<feature type="modified residue" description="N6-(pyridoxal phosphate)lysine" evidence="4">
    <location>
        <position position="440"/>
    </location>
</feature>
<comment type="cofactor">
    <cofactor evidence="1 4">
        <name>pyridoxal 5'-phosphate</name>
        <dbReference type="ChEBI" id="CHEBI:597326"/>
    </cofactor>
</comment>
<dbReference type="InterPro" id="IPR050477">
    <property type="entry name" value="GrpII_AminoAcid_Decarb"/>
</dbReference>
<dbReference type="InterPro" id="IPR015424">
    <property type="entry name" value="PyrdxlP-dep_Trfase"/>
</dbReference>
<keyword evidence="3" id="KW-0456">Lyase</keyword>
<dbReference type="InterPro" id="IPR015421">
    <property type="entry name" value="PyrdxlP-dep_Trfase_major"/>
</dbReference>
<dbReference type="EMBL" id="KV878216">
    <property type="protein sequence ID" value="OJJ31330.1"/>
    <property type="molecule type" value="Genomic_DNA"/>
</dbReference>
<dbReference type="Pfam" id="PF00282">
    <property type="entry name" value="Pyridoxal_deC"/>
    <property type="match status" value="1"/>
</dbReference>
<name>A0A1L9R8T1_ASPWE</name>
<evidence type="ECO:0000256" key="1">
    <source>
        <dbReference type="ARBA" id="ARBA00001933"/>
    </source>
</evidence>
<dbReference type="GO" id="GO:0016830">
    <property type="term" value="F:carbon-carbon lyase activity"/>
    <property type="evidence" value="ECO:0007669"/>
    <property type="project" value="InterPro"/>
</dbReference>
<dbReference type="SUPFAM" id="SSF53383">
    <property type="entry name" value="PLP-dependent transferases"/>
    <property type="match status" value="1"/>
</dbReference>
<dbReference type="Proteomes" id="UP000184383">
    <property type="component" value="Unassembled WGS sequence"/>
</dbReference>
<keyword evidence="6" id="KW-1185">Reference proteome</keyword>
<dbReference type="GO" id="GO:0030170">
    <property type="term" value="F:pyridoxal phosphate binding"/>
    <property type="evidence" value="ECO:0007669"/>
    <property type="project" value="InterPro"/>
</dbReference>
<evidence type="ECO:0000313" key="5">
    <source>
        <dbReference type="EMBL" id="OJJ31330.1"/>
    </source>
</evidence>
<keyword evidence="2 4" id="KW-0663">Pyridoxal phosphate</keyword>
<dbReference type="GeneID" id="63755355"/>